<keyword evidence="2" id="KW-1185">Reference proteome</keyword>
<name>A0AC60QUV0_IXOPE</name>
<evidence type="ECO:0000313" key="2">
    <source>
        <dbReference type="Proteomes" id="UP000805193"/>
    </source>
</evidence>
<reference evidence="1 2" key="1">
    <citation type="journal article" date="2020" name="Cell">
        <title>Large-Scale Comparative Analyses of Tick Genomes Elucidate Their Genetic Diversity and Vector Capacities.</title>
        <authorList>
            <consortium name="Tick Genome and Microbiome Consortium (TIGMIC)"/>
            <person name="Jia N."/>
            <person name="Wang J."/>
            <person name="Shi W."/>
            <person name="Du L."/>
            <person name="Sun Y."/>
            <person name="Zhan W."/>
            <person name="Jiang J.F."/>
            <person name="Wang Q."/>
            <person name="Zhang B."/>
            <person name="Ji P."/>
            <person name="Bell-Sakyi L."/>
            <person name="Cui X.M."/>
            <person name="Yuan T.T."/>
            <person name="Jiang B.G."/>
            <person name="Yang W.F."/>
            <person name="Lam T.T."/>
            <person name="Chang Q.C."/>
            <person name="Ding S.J."/>
            <person name="Wang X.J."/>
            <person name="Zhu J.G."/>
            <person name="Ruan X.D."/>
            <person name="Zhao L."/>
            <person name="Wei J.T."/>
            <person name="Ye R.Z."/>
            <person name="Que T.C."/>
            <person name="Du C.H."/>
            <person name="Zhou Y.H."/>
            <person name="Cheng J.X."/>
            <person name="Dai P.F."/>
            <person name="Guo W.B."/>
            <person name="Han X.H."/>
            <person name="Huang E.J."/>
            <person name="Li L.F."/>
            <person name="Wei W."/>
            <person name="Gao Y.C."/>
            <person name="Liu J.Z."/>
            <person name="Shao H.Z."/>
            <person name="Wang X."/>
            <person name="Wang C.C."/>
            <person name="Yang T.C."/>
            <person name="Huo Q.B."/>
            <person name="Li W."/>
            <person name="Chen H.Y."/>
            <person name="Chen S.E."/>
            <person name="Zhou L.G."/>
            <person name="Ni X.B."/>
            <person name="Tian J.H."/>
            <person name="Sheng Y."/>
            <person name="Liu T."/>
            <person name="Pan Y.S."/>
            <person name="Xia L.Y."/>
            <person name="Li J."/>
            <person name="Zhao F."/>
            <person name="Cao W.C."/>
        </authorList>
    </citation>
    <scope>NUCLEOTIDE SEQUENCE [LARGE SCALE GENOMIC DNA]</scope>
    <source>
        <strain evidence="1">Iper-2018</strain>
    </source>
</reference>
<gene>
    <name evidence="1" type="ORF">HPB47_015399</name>
</gene>
<sequence>MEQLVTPFSKGTRFVAKIPTQNRFQLIDLDEEGQHEGQHRGRDTEHRAALEELLAVTVEQNIKVKTHLVRPKAQSTNIVRPHFSAATREEVKENIQAPVNIQGTQIFNRGHTISVHFDSPLPQRVSLYRIHLPVSAPTLWPKQCGNCGKLGHVRAACTTVNACTNCLEAHKKGTCPCADSPSCPNCAQRHDAFDRHCPAHVQARNVARKMGLSGGGWRAAMPRLAPRSAGKRQRATRPARARKRDLFSTSGRALRQESTAAEEDIMDDFLVMTIKEEGDILAYVGRFLVRSVMRTMNCNTCKGALTSDSNGEYSTLIRPKEYVRGSENLTYSSHAVIQFLTACEEQFKDLMSHKAGQGFIEQPRVEQDAEAAFTSVSGHKATVAKCTTYEPSEPIQSPIFRELKGFGSNAPIQTMNVVAQVQMTTALDVAAKRVEKATWDILERLDTCSTENRHCESIVMLMQEN</sequence>
<comment type="caution">
    <text evidence="1">The sequence shown here is derived from an EMBL/GenBank/DDBJ whole genome shotgun (WGS) entry which is preliminary data.</text>
</comment>
<evidence type="ECO:0000313" key="1">
    <source>
        <dbReference type="EMBL" id="KAG0443000.1"/>
    </source>
</evidence>
<protein>
    <submittedName>
        <fullName evidence="1">Uncharacterized protein</fullName>
    </submittedName>
</protein>
<proteinExistence type="predicted"/>
<dbReference type="EMBL" id="JABSTQ010003991">
    <property type="protein sequence ID" value="KAG0443000.1"/>
    <property type="molecule type" value="Genomic_DNA"/>
</dbReference>
<accession>A0AC60QUV0</accession>
<organism evidence="1 2">
    <name type="scientific">Ixodes persulcatus</name>
    <name type="common">Taiga tick</name>
    <dbReference type="NCBI Taxonomy" id="34615"/>
    <lineage>
        <taxon>Eukaryota</taxon>
        <taxon>Metazoa</taxon>
        <taxon>Ecdysozoa</taxon>
        <taxon>Arthropoda</taxon>
        <taxon>Chelicerata</taxon>
        <taxon>Arachnida</taxon>
        <taxon>Acari</taxon>
        <taxon>Parasitiformes</taxon>
        <taxon>Ixodida</taxon>
        <taxon>Ixodoidea</taxon>
        <taxon>Ixodidae</taxon>
        <taxon>Ixodinae</taxon>
        <taxon>Ixodes</taxon>
    </lineage>
</organism>
<dbReference type="Proteomes" id="UP000805193">
    <property type="component" value="Unassembled WGS sequence"/>
</dbReference>